<gene>
    <name evidence="16" type="primary">coaX</name>
    <name evidence="17" type="ORF">SCL_2321</name>
</gene>
<proteinExistence type="inferred from homology"/>
<reference evidence="17 18" key="1">
    <citation type="submission" date="2015-05" db="EMBL/GenBank/DDBJ databases">
        <title>Complete genome sequence of a sulfur-oxidizing gammaproteobacterium strain HA5.</title>
        <authorList>
            <person name="Miura A."/>
            <person name="Kojima H."/>
            <person name="Fukui M."/>
        </authorList>
    </citation>
    <scope>NUCLEOTIDE SEQUENCE [LARGE SCALE GENOMIC DNA]</scope>
    <source>
        <strain evidence="17 18">HA5</strain>
    </source>
</reference>
<keyword evidence="9 16" id="KW-0547">Nucleotide-binding</keyword>
<dbReference type="AlphaFoldDB" id="A0A1B4XIH5"/>
<keyword evidence="18" id="KW-1185">Reference proteome</keyword>
<keyword evidence="12 16" id="KW-0630">Potassium</keyword>
<dbReference type="EMBL" id="AP014879">
    <property type="protein sequence ID" value="BAV34604.1"/>
    <property type="molecule type" value="Genomic_DNA"/>
</dbReference>
<comment type="catalytic activity">
    <reaction evidence="1 16">
        <text>(R)-pantothenate + ATP = (R)-4'-phosphopantothenate + ADP + H(+)</text>
        <dbReference type="Rhea" id="RHEA:16373"/>
        <dbReference type="ChEBI" id="CHEBI:10986"/>
        <dbReference type="ChEBI" id="CHEBI:15378"/>
        <dbReference type="ChEBI" id="CHEBI:29032"/>
        <dbReference type="ChEBI" id="CHEBI:30616"/>
        <dbReference type="ChEBI" id="CHEBI:456216"/>
        <dbReference type="EC" id="2.7.1.33"/>
    </reaction>
</comment>
<accession>A0A1B4XIH5</accession>
<evidence type="ECO:0000256" key="12">
    <source>
        <dbReference type="ARBA" id="ARBA00022958"/>
    </source>
</evidence>
<feature type="binding site" evidence="16">
    <location>
        <begin position="101"/>
        <end position="104"/>
    </location>
    <ligand>
        <name>substrate</name>
    </ligand>
</feature>
<dbReference type="GO" id="GO:0005524">
    <property type="term" value="F:ATP binding"/>
    <property type="evidence" value="ECO:0007669"/>
    <property type="project" value="UniProtKB-UniRule"/>
</dbReference>
<dbReference type="GO" id="GO:0015937">
    <property type="term" value="P:coenzyme A biosynthetic process"/>
    <property type="evidence" value="ECO:0007669"/>
    <property type="project" value="UniProtKB-UniRule"/>
</dbReference>
<evidence type="ECO:0000313" key="18">
    <source>
        <dbReference type="Proteomes" id="UP000243180"/>
    </source>
</evidence>
<dbReference type="Gene3D" id="3.30.420.40">
    <property type="match status" value="2"/>
</dbReference>
<evidence type="ECO:0000256" key="15">
    <source>
        <dbReference type="ARBA" id="ARBA00040883"/>
    </source>
</evidence>
<evidence type="ECO:0000256" key="13">
    <source>
        <dbReference type="ARBA" id="ARBA00022993"/>
    </source>
</evidence>
<evidence type="ECO:0000256" key="7">
    <source>
        <dbReference type="ARBA" id="ARBA00022490"/>
    </source>
</evidence>
<dbReference type="Pfam" id="PF03309">
    <property type="entry name" value="Pan_kinase"/>
    <property type="match status" value="1"/>
</dbReference>
<evidence type="ECO:0000256" key="6">
    <source>
        <dbReference type="ARBA" id="ARBA00012102"/>
    </source>
</evidence>
<dbReference type="OrthoDB" id="9781305at2"/>
<dbReference type="CDD" id="cd24015">
    <property type="entry name" value="ASKHA_NBD_PanK-III"/>
    <property type="match status" value="1"/>
</dbReference>
<name>A0A1B4XIH5_9GAMM</name>
<dbReference type="Proteomes" id="UP000243180">
    <property type="component" value="Chromosome"/>
</dbReference>
<evidence type="ECO:0000256" key="1">
    <source>
        <dbReference type="ARBA" id="ARBA00001206"/>
    </source>
</evidence>
<keyword evidence="11 16" id="KW-0067">ATP-binding</keyword>
<comment type="subcellular location">
    <subcellularLocation>
        <location evidence="3 16">Cytoplasm</location>
    </subcellularLocation>
</comment>
<dbReference type="InterPro" id="IPR043129">
    <property type="entry name" value="ATPase_NBD"/>
</dbReference>
<dbReference type="PANTHER" id="PTHR34265">
    <property type="entry name" value="TYPE III PANTOTHENATE KINASE"/>
    <property type="match status" value="1"/>
</dbReference>
<dbReference type="UniPathway" id="UPA00241">
    <property type="reaction ID" value="UER00352"/>
</dbReference>
<comment type="cofactor">
    <cofactor evidence="2">
        <name>K(+)</name>
        <dbReference type="ChEBI" id="CHEBI:29103"/>
    </cofactor>
</comment>
<feature type="binding site" evidence="16">
    <location>
        <position position="123"/>
    </location>
    <ligand>
        <name>K(+)</name>
        <dbReference type="ChEBI" id="CHEBI:29103"/>
    </ligand>
</feature>
<evidence type="ECO:0000256" key="8">
    <source>
        <dbReference type="ARBA" id="ARBA00022679"/>
    </source>
</evidence>
<dbReference type="GO" id="GO:0046872">
    <property type="term" value="F:metal ion binding"/>
    <property type="evidence" value="ECO:0007669"/>
    <property type="project" value="UniProtKB-KW"/>
</dbReference>
<dbReference type="HAMAP" id="MF_01274">
    <property type="entry name" value="Pantothen_kinase_3"/>
    <property type="match status" value="1"/>
</dbReference>
<evidence type="ECO:0000256" key="16">
    <source>
        <dbReference type="HAMAP-Rule" id="MF_01274"/>
    </source>
</evidence>
<dbReference type="KEGG" id="slim:SCL_2321"/>
<evidence type="ECO:0000256" key="10">
    <source>
        <dbReference type="ARBA" id="ARBA00022777"/>
    </source>
</evidence>
<comment type="function">
    <text evidence="16">Catalyzes the phosphorylation of pantothenate (Pan), the first step in CoA biosynthesis.</text>
</comment>
<feature type="binding site" evidence="16">
    <location>
        <begin position="6"/>
        <end position="13"/>
    </location>
    <ligand>
        <name>ATP</name>
        <dbReference type="ChEBI" id="CHEBI:30616"/>
    </ligand>
</feature>
<evidence type="ECO:0000256" key="14">
    <source>
        <dbReference type="ARBA" id="ARBA00038036"/>
    </source>
</evidence>
<dbReference type="InParanoid" id="A0A1B4XIH5"/>
<dbReference type="GO" id="GO:0004594">
    <property type="term" value="F:pantothenate kinase activity"/>
    <property type="evidence" value="ECO:0007669"/>
    <property type="project" value="UniProtKB-UniRule"/>
</dbReference>
<feature type="binding site" evidence="16">
    <location>
        <position position="126"/>
    </location>
    <ligand>
        <name>ATP</name>
        <dbReference type="ChEBI" id="CHEBI:30616"/>
    </ligand>
</feature>
<dbReference type="EC" id="2.7.1.33" evidence="6 16"/>
<comment type="pathway">
    <text evidence="4 16">Cofactor biosynthesis; coenzyme A biosynthesis; CoA from (R)-pantothenate: step 1/5.</text>
</comment>
<feature type="binding site" evidence="16">
    <location>
        <position position="177"/>
    </location>
    <ligand>
        <name>substrate</name>
    </ligand>
</feature>
<evidence type="ECO:0000256" key="9">
    <source>
        <dbReference type="ARBA" id="ARBA00022741"/>
    </source>
</evidence>
<organism evidence="17 18">
    <name type="scientific">Sulfuricaulis limicola</name>
    <dbReference type="NCBI Taxonomy" id="1620215"/>
    <lineage>
        <taxon>Bacteria</taxon>
        <taxon>Pseudomonadati</taxon>
        <taxon>Pseudomonadota</taxon>
        <taxon>Gammaproteobacteria</taxon>
        <taxon>Acidiferrobacterales</taxon>
        <taxon>Acidiferrobacteraceae</taxon>
        <taxon>Sulfuricaulis</taxon>
    </lineage>
</organism>
<dbReference type="SUPFAM" id="SSF53067">
    <property type="entry name" value="Actin-like ATPase domain"/>
    <property type="match status" value="2"/>
</dbReference>
<keyword evidence="7 16" id="KW-0963">Cytoplasm</keyword>
<keyword evidence="8 16" id="KW-0808">Transferase</keyword>
<sequence length="246" mass="26177">MNLLIDLGNSRLKWAQHAAGVWRADAVLLDSEKNIESLFDKAWGKIEKPQRVIACSVSSPERLDALERWAQTRWSVTPHIVRPQAQQLGVKNLYRKPEQLGADRWAALIGVRGLTDSAACVVDAGTAVTVEALSAKGEFLGGAIFPGLRLLRDSLARGTVAIAPAEGNAADCLARATADGVAAGTLFGLAGAVERLIDEYRRSLGKPMEIFLTGGDAPALAAHLRVPATMVPDLVLKGLARIADSL</sequence>
<evidence type="ECO:0000256" key="4">
    <source>
        <dbReference type="ARBA" id="ARBA00005225"/>
    </source>
</evidence>
<dbReference type="PANTHER" id="PTHR34265:SF1">
    <property type="entry name" value="TYPE III PANTOTHENATE KINASE"/>
    <property type="match status" value="1"/>
</dbReference>
<protein>
    <recommendedName>
        <fullName evidence="15 16">Type III pantothenate kinase</fullName>
        <ecNumber evidence="6 16">2.7.1.33</ecNumber>
    </recommendedName>
    <alternativeName>
        <fullName evidence="16">PanK-III</fullName>
    </alternativeName>
    <alternativeName>
        <fullName evidence="16">Pantothenic acid kinase</fullName>
    </alternativeName>
</protein>
<comment type="similarity">
    <text evidence="14 16">Belongs to the type III pantothenate kinase family.</text>
</comment>
<keyword evidence="10 16" id="KW-0418">Kinase</keyword>
<comment type="cofactor">
    <cofactor evidence="16">
        <name>NH4(+)</name>
        <dbReference type="ChEBI" id="CHEBI:28938"/>
    </cofactor>
    <cofactor evidence="16">
        <name>K(+)</name>
        <dbReference type="ChEBI" id="CHEBI:29103"/>
    </cofactor>
    <text evidence="16">A monovalent cation. Ammonium or potassium.</text>
</comment>
<dbReference type="InterPro" id="IPR004619">
    <property type="entry name" value="Type_III_PanK"/>
</dbReference>
<dbReference type="RefSeq" id="WP_096361329.1">
    <property type="nucleotide sequence ID" value="NZ_AP014879.1"/>
</dbReference>
<evidence type="ECO:0000313" key="17">
    <source>
        <dbReference type="EMBL" id="BAV34604.1"/>
    </source>
</evidence>
<feature type="active site" description="Proton acceptor" evidence="16">
    <location>
        <position position="103"/>
    </location>
</feature>
<evidence type="ECO:0000256" key="3">
    <source>
        <dbReference type="ARBA" id="ARBA00004496"/>
    </source>
</evidence>
<dbReference type="GO" id="GO:0005737">
    <property type="term" value="C:cytoplasm"/>
    <property type="evidence" value="ECO:0007669"/>
    <property type="project" value="UniProtKB-SubCell"/>
</dbReference>
<evidence type="ECO:0000256" key="2">
    <source>
        <dbReference type="ARBA" id="ARBA00001958"/>
    </source>
</evidence>
<comment type="subunit">
    <text evidence="5 16">Homodimer.</text>
</comment>
<feature type="binding site" evidence="16">
    <location>
        <position position="94"/>
    </location>
    <ligand>
        <name>substrate</name>
    </ligand>
</feature>
<keyword evidence="13 16" id="KW-0173">Coenzyme A biosynthesis</keyword>
<dbReference type="NCBIfam" id="TIGR00671">
    <property type="entry name" value="baf"/>
    <property type="match status" value="1"/>
</dbReference>
<evidence type="ECO:0000256" key="5">
    <source>
        <dbReference type="ARBA" id="ARBA00011738"/>
    </source>
</evidence>
<evidence type="ECO:0000256" key="11">
    <source>
        <dbReference type="ARBA" id="ARBA00022840"/>
    </source>
</evidence>
<keyword evidence="16" id="KW-0479">Metal-binding</keyword>